<gene>
    <name evidence="6" type="ORF">ABDB84_07920</name>
</gene>
<evidence type="ECO:0000256" key="2">
    <source>
        <dbReference type="ARBA" id="ARBA00023015"/>
    </source>
</evidence>
<dbReference type="InterPro" id="IPR058163">
    <property type="entry name" value="LysR-type_TF_proteobact-type"/>
</dbReference>
<dbReference type="Gene3D" id="3.40.190.290">
    <property type="match status" value="1"/>
</dbReference>
<keyword evidence="7" id="KW-1185">Reference proteome</keyword>
<comment type="similarity">
    <text evidence="1">Belongs to the LysR transcriptional regulatory family.</text>
</comment>
<organism evidence="6 7">
    <name type="scientific">Uliginosibacterium sediminicola</name>
    <dbReference type="NCBI Taxonomy" id="2024550"/>
    <lineage>
        <taxon>Bacteria</taxon>
        <taxon>Pseudomonadati</taxon>
        <taxon>Pseudomonadota</taxon>
        <taxon>Betaproteobacteria</taxon>
        <taxon>Rhodocyclales</taxon>
        <taxon>Zoogloeaceae</taxon>
        <taxon>Uliginosibacterium</taxon>
    </lineage>
</organism>
<evidence type="ECO:0000259" key="5">
    <source>
        <dbReference type="PROSITE" id="PS50931"/>
    </source>
</evidence>
<sequence length="301" mass="33305">MKALQDLEIYVRTVDSGSLSATARALNITPAAASAALKRLEAELQAPLFVRSTRSLRLTREGERFLSHCRIALAALRDGVDELATGRAQIRGTLQIAAPSDLGRNLLLPWLDEFHAAYPDTRFRLHLSDRMADLYRQPLDLAVRYGEPPDSNLIALPLASGNRRVLCAAPAYLARHAEPQHPQALKDHDCLCFMIGSDSELHDRWQFERAGELLNVRVRVGHVSNDGDIVRRWAVAGHGIAFKSHLDIAQDLAAGRLQQLCPDWQGEAAPLYLMCADRRLLSPAVSLLRDFIEARCAALIG</sequence>
<dbReference type="InterPro" id="IPR036388">
    <property type="entry name" value="WH-like_DNA-bd_sf"/>
</dbReference>
<dbReference type="EMBL" id="JBDIVE010000003">
    <property type="protein sequence ID" value="MEN3068403.1"/>
    <property type="molecule type" value="Genomic_DNA"/>
</dbReference>
<dbReference type="RefSeq" id="WP_345919172.1">
    <property type="nucleotide sequence ID" value="NZ_JBDIVE010000003.1"/>
</dbReference>
<proteinExistence type="inferred from homology"/>
<dbReference type="SUPFAM" id="SSF46785">
    <property type="entry name" value="Winged helix' DNA-binding domain"/>
    <property type="match status" value="1"/>
</dbReference>
<protein>
    <submittedName>
        <fullName evidence="6">LysR family transcriptional regulator</fullName>
    </submittedName>
</protein>
<dbReference type="InterPro" id="IPR036390">
    <property type="entry name" value="WH_DNA-bd_sf"/>
</dbReference>
<reference evidence="6 7" key="1">
    <citation type="journal article" date="2018" name="Int. J. Syst. Evol. Microbiol.">
        <title>Uliginosibacterium sediminicola sp. nov., isolated from freshwater sediment.</title>
        <authorList>
            <person name="Hwang W.M."/>
            <person name="Kim S.M."/>
            <person name="Kang K."/>
            <person name="Ahn T.Y."/>
        </authorList>
    </citation>
    <scope>NUCLEOTIDE SEQUENCE [LARGE SCALE GENOMIC DNA]</scope>
    <source>
        <strain evidence="6 7">M1-21</strain>
    </source>
</reference>
<evidence type="ECO:0000256" key="4">
    <source>
        <dbReference type="ARBA" id="ARBA00023163"/>
    </source>
</evidence>
<dbReference type="InterPro" id="IPR000847">
    <property type="entry name" value="LysR_HTH_N"/>
</dbReference>
<keyword evidence="2" id="KW-0805">Transcription regulation</keyword>
<dbReference type="Proteomes" id="UP001410394">
    <property type="component" value="Unassembled WGS sequence"/>
</dbReference>
<dbReference type="SUPFAM" id="SSF53850">
    <property type="entry name" value="Periplasmic binding protein-like II"/>
    <property type="match status" value="1"/>
</dbReference>
<dbReference type="Pfam" id="PF00126">
    <property type="entry name" value="HTH_1"/>
    <property type="match status" value="1"/>
</dbReference>
<keyword evidence="4" id="KW-0804">Transcription</keyword>
<keyword evidence="3" id="KW-0238">DNA-binding</keyword>
<dbReference type="PROSITE" id="PS50931">
    <property type="entry name" value="HTH_LYSR"/>
    <property type="match status" value="1"/>
</dbReference>
<dbReference type="PANTHER" id="PTHR30537">
    <property type="entry name" value="HTH-TYPE TRANSCRIPTIONAL REGULATOR"/>
    <property type="match status" value="1"/>
</dbReference>
<dbReference type="PANTHER" id="PTHR30537:SF21">
    <property type="entry name" value="HTH-TYPE TRANSCRIPTIONAL REGULATOR SINR-RELATED"/>
    <property type="match status" value="1"/>
</dbReference>
<comment type="caution">
    <text evidence="6">The sequence shown here is derived from an EMBL/GenBank/DDBJ whole genome shotgun (WGS) entry which is preliminary data.</text>
</comment>
<dbReference type="InterPro" id="IPR005119">
    <property type="entry name" value="LysR_subst-bd"/>
</dbReference>
<dbReference type="CDD" id="cd08422">
    <property type="entry name" value="PBP2_CrgA_like"/>
    <property type="match status" value="1"/>
</dbReference>
<dbReference type="Gene3D" id="1.10.10.10">
    <property type="entry name" value="Winged helix-like DNA-binding domain superfamily/Winged helix DNA-binding domain"/>
    <property type="match status" value="1"/>
</dbReference>
<evidence type="ECO:0000313" key="6">
    <source>
        <dbReference type="EMBL" id="MEN3068403.1"/>
    </source>
</evidence>
<feature type="domain" description="HTH lysR-type" evidence="5">
    <location>
        <begin position="1"/>
        <end position="59"/>
    </location>
</feature>
<accession>A0ABU9YXB0</accession>
<evidence type="ECO:0000256" key="1">
    <source>
        <dbReference type="ARBA" id="ARBA00009437"/>
    </source>
</evidence>
<dbReference type="Pfam" id="PF03466">
    <property type="entry name" value="LysR_substrate"/>
    <property type="match status" value="1"/>
</dbReference>
<name>A0ABU9YXB0_9RHOO</name>
<evidence type="ECO:0000256" key="3">
    <source>
        <dbReference type="ARBA" id="ARBA00023125"/>
    </source>
</evidence>
<evidence type="ECO:0000313" key="7">
    <source>
        <dbReference type="Proteomes" id="UP001410394"/>
    </source>
</evidence>